<keyword evidence="1" id="KW-0433">Leucine-rich repeat</keyword>
<keyword evidence="2" id="KW-0677">Repeat</keyword>
<dbReference type="SUPFAM" id="SSF52058">
    <property type="entry name" value="L domain-like"/>
    <property type="match status" value="1"/>
</dbReference>
<dbReference type="SMART" id="SM00369">
    <property type="entry name" value="LRR_TYP"/>
    <property type="match status" value="4"/>
</dbReference>
<dbReference type="EMBL" id="CAXKWB010037399">
    <property type="protein sequence ID" value="CAL4149794.1"/>
    <property type="molecule type" value="Genomic_DNA"/>
</dbReference>
<dbReference type="PROSITE" id="PS51450">
    <property type="entry name" value="LRR"/>
    <property type="match status" value="1"/>
</dbReference>
<proteinExistence type="predicted"/>
<organism evidence="3 4">
    <name type="scientific">Meganyctiphanes norvegica</name>
    <name type="common">Northern krill</name>
    <name type="synonym">Thysanopoda norvegica</name>
    <dbReference type="NCBI Taxonomy" id="48144"/>
    <lineage>
        <taxon>Eukaryota</taxon>
        <taxon>Metazoa</taxon>
        <taxon>Ecdysozoa</taxon>
        <taxon>Arthropoda</taxon>
        <taxon>Crustacea</taxon>
        <taxon>Multicrustacea</taxon>
        <taxon>Malacostraca</taxon>
        <taxon>Eumalacostraca</taxon>
        <taxon>Eucarida</taxon>
        <taxon>Euphausiacea</taxon>
        <taxon>Euphausiidae</taxon>
        <taxon>Meganyctiphanes</taxon>
    </lineage>
</organism>
<sequence length="319" mass="35497">MAKVICPDDWMIAPCTCGGSGIDCSAVESDEQLAKVFQHAFPSPFIDGSFKLLQNSNIKVLRSGVFGEIYFTDFDIEQNPSLVFIEEGVILNSDVACETMNLQKNNLNSFPFYELAPFINLTILELGDNNLTSWPLFPAMDSLKSLTLSGNPLPTDMPSGVFQPLYNLENIYLHNLKLTTIAPGTFDNLWKLNVVMLSSGNHFKSLPAGLFNSRSPRLSWLDFWGNDIQDVDQHAFPVLNQGYTINLHNNKMSILKEGVWRPLMENGVELRLIGNPLECDCGMAWLITDGNMMGKIETGSTCSTGQEIHSLNPEDFIDC</sequence>
<dbReference type="InterPro" id="IPR001611">
    <property type="entry name" value="Leu-rich_rpt"/>
</dbReference>
<dbReference type="InterPro" id="IPR032675">
    <property type="entry name" value="LRR_dom_sf"/>
</dbReference>
<dbReference type="Pfam" id="PF13855">
    <property type="entry name" value="LRR_8"/>
    <property type="match status" value="1"/>
</dbReference>
<dbReference type="PANTHER" id="PTHR24366">
    <property type="entry name" value="IG(IMMUNOGLOBULIN) AND LRR(LEUCINE RICH REPEAT) DOMAINS"/>
    <property type="match status" value="1"/>
</dbReference>
<evidence type="ECO:0000256" key="1">
    <source>
        <dbReference type="ARBA" id="ARBA00022614"/>
    </source>
</evidence>
<protein>
    <submittedName>
        <fullName evidence="3">Uncharacterized protein</fullName>
    </submittedName>
</protein>
<comment type="caution">
    <text evidence="3">The sequence shown here is derived from an EMBL/GenBank/DDBJ whole genome shotgun (WGS) entry which is preliminary data.</text>
</comment>
<dbReference type="InterPro" id="IPR003591">
    <property type="entry name" value="Leu-rich_rpt_typical-subtyp"/>
</dbReference>
<evidence type="ECO:0000256" key="2">
    <source>
        <dbReference type="ARBA" id="ARBA00022737"/>
    </source>
</evidence>
<dbReference type="Proteomes" id="UP001497623">
    <property type="component" value="Unassembled WGS sequence"/>
</dbReference>
<dbReference type="AlphaFoldDB" id="A0AAV2RZH9"/>
<dbReference type="PANTHER" id="PTHR24366:SF171">
    <property type="entry name" value="LEUCINE RICH REPEAT NEURONAL 4"/>
    <property type="match status" value="1"/>
</dbReference>
<keyword evidence="4" id="KW-1185">Reference proteome</keyword>
<evidence type="ECO:0000313" key="4">
    <source>
        <dbReference type="Proteomes" id="UP001497623"/>
    </source>
</evidence>
<gene>
    <name evidence="3" type="ORF">MNOR_LOCUS30502</name>
</gene>
<evidence type="ECO:0000313" key="3">
    <source>
        <dbReference type="EMBL" id="CAL4149794.1"/>
    </source>
</evidence>
<accession>A0AAV2RZH9</accession>
<dbReference type="Gene3D" id="3.80.10.10">
    <property type="entry name" value="Ribonuclease Inhibitor"/>
    <property type="match status" value="2"/>
</dbReference>
<name>A0AAV2RZH9_MEGNR</name>
<reference evidence="3 4" key="1">
    <citation type="submission" date="2024-05" db="EMBL/GenBank/DDBJ databases">
        <authorList>
            <person name="Wallberg A."/>
        </authorList>
    </citation>
    <scope>NUCLEOTIDE SEQUENCE [LARGE SCALE GENOMIC DNA]</scope>
</reference>